<protein>
    <recommendedName>
        <fullName evidence="1">HTH marR-type domain-containing protein</fullName>
    </recommendedName>
</protein>
<dbReference type="Pfam" id="PF13463">
    <property type="entry name" value="HTH_27"/>
    <property type="match status" value="1"/>
</dbReference>
<dbReference type="EMBL" id="CP016312">
    <property type="protein sequence ID" value="APD08632.1"/>
    <property type="molecule type" value="Genomic_DNA"/>
</dbReference>
<dbReference type="STRING" id="56956.A0O31_00424"/>
<evidence type="ECO:0000313" key="3">
    <source>
        <dbReference type="Proteomes" id="UP000182993"/>
    </source>
</evidence>
<evidence type="ECO:0000259" key="1">
    <source>
        <dbReference type="Pfam" id="PF13463"/>
    </source>
</evidence>
<dbReference type="Proteomes" id="UP000182993">
    <property type="component" value="Chromosome"/>
</dbReference>
<dbReference type="InterPro" id="IPR000835">
    <property type="entry name" value="HTH_MarR-typ"/>
</dbReference>
<dbReference type="AlphaFoldDB" id="A0A1J0LQU0"/>
<dbReference type="SUPFAM" id="SSF46785">
    <property type="entry name" value="Winged helix' DNA-binding domain"/>
    <property type="match status" value="1"/>
</dbReference>
<reference evidence="3" key="1">
    <citation type="submission" date="2016-06" db="EMBL/GenBank/DDBJ databases">
        <title>Whole genome sequencing of Thermus brockianus strain GE-1.</title>
        <authorList>
            <person name="Schaefers C."/>
            <person name="Blank S."/>
            <person name="Wiebusch S."/>
            <person name="Elleuche S."/>
            <person name="Antranikian G."/>
        </authorList>
    </citation>
    <scope>NUCLEOTIDE SEQUENCE [LARGE SCALE GENOMIC DNA]</scope>
    <source>
        <strain evidence="3">GE-1</strain>
    </source>
</reference>
<dbReference type="KEGG" id="tbc:A0O31_00424"/>
<sequence length="120" mass="13093">MRDKALAALERKGLLVREKDPKDGRRFRLAPTAEGGRLAEALKGYAQPLRKALAGVDAEALLIPLMALLEGLVRQGVMADTGLCLTCRHLRREGGFYCALLRLHLAPEDLRLACPDHAPA</sequence>
<organism evidence="2 3">
    <name type="scientific">Thermus brockianus</name>
    <dbReference type="NCBI Taxonomy" id="56956"/>
    <lineage>
        <taxon>Bacteria</taxon>
        <taxon>Thermotogati</taxon>
        <taxon>Deinococcota</taxon>
        <taxon>Deinococci</taxon>
        <taxon>Thermales</taxon>
        <taxon>Thermaceae</taxon>
        <taxon>Thermus</taxon>
    </lineage>
</organism>
<evidence type="ECO:0000313" key="2">
    <source>
        <dbReference type="EMBL" id="APD08632.1"/>
    </source>
</evidence>
<feature type="domain" description="HTH marR-type" evidence="1">
    <location>
        <begin position="4"/>
        <end position="35"/>
    </location>
</feature>
<accession>A0A1J0LQU0</accession>
<name>A0A1J0LQU0_THEBO</name>
<dbReference type="RefSeq" id="WP_071677894.1">
    <property type="nucleotide sequence ID" value="NZ_CP016312.1"/>
</dbReference>
<dbReference type="Gene3D" id="1.10.10.10">
    <property type="entry name" value="Winged helix-like DNA-binding domain superfamily/Winged helix DNA-binding domain"/>
    <property type="match status" value="1"/>
</dbReference>
<gene>
    <name evidence="2" type="ORF">A0O31_00424</name>
</gene>
<dbReference type="InterPro" id="IPR036390">
    <property type="entry name" value="WH_DNA-bd_sf"/>
</dbReference>
<proteinExistence type="predicted"/>
<dbReference type="GO" id="GO:0003700">
    <property type="term" value="F:DNA-binding transcription factor activity"/>
    <property type="evidence" value="ECO:0007669"/>
    <property type="project" value="InterPro"/>
</dbReference>
<dbReference type="InterPro" id="IPR036388">
    <property type="entry name" value="WH-like_DNA-bd_sf"/>
</dbReference>